<protein>
    <submittedName>
        <fullName evidence="2">Salt stress root protein RS1-like</fullName>
    </submittedName>
</protein>
<feature type="region of interest" description="Disordered" evidence="1">
    <location>
        <begin position="163"/>
        <end position="208"/>
    </location>
</feature>
<dbReference type="Proteomes" id="UP001140949">
    <property type="component" value="Unassembled WGS sequence"/>
</dbReference>
<proteinExistence type="predicted"/>
<accession>A0AAX6DZQ3</accession>
<evidence type="ECO:0000313" key="2">
    <source>
        <dbReference type="EMBL" id="KAJ6797179.1"/>
    </source>
</evidence>
<dbReference type="PANTHER" id="PTHR38522">
    <property type="entry name" value="PLASMA MEMBRANE-ASSOCIATED CATION-BINDING PROTEIN 1"/>
    <property type="match status" value="1"/>
</dbReference>
<dbReference type="PANTHER" id="PTHR38522:SF2">
    <property type="entry name" value="PLASMA MEMBRANE-ASSOCIATED CATION-BINDING PROTEIN 1"/>
    <property type="match status" value="1"/>
</dbReference>
<gene>
    <name evidence="2" type="ORF">M6B38_110445</name>
</gene>
<dbReference type="Pfam" id="PF05558">
    <property type="entry name" value="DREPP"/>
    <property type="match status" value="1"/>
</dbReference>
<reference evidence="2" key="1">
    <citation type="journal article" date="2023" name="GigaByte">
        <title>Genome assembly of the bearded iris, Iris pallida Lam.</title>
        <authorList>
            <person name="Bruccoleri R.E."/>
            <person name="Oakeley E.J."/>
            <person name="Faust A.M.E."/>
            <person name="Altorfer M."/>
            <person name="Dessus-Babus S."/>
            <person name="Burckhardt D."/>
            <person name="Oertli M."/>
            <person name="Naumann U."/>
            <person name="Petersen F."/>
            <person name="Wong J."/>
        </authorList>
    </citation>
    <scope>NUCLEOTIDE SEQUENCE</scope>
    <source>
        <strain evidence="2">GSM-AAB239-AS_SAM_17_03QT</strain>
    </source>
</reference>
<sequence length="208" mass="21871">MGYWKSKVLPKIKKVFETKNAIKKAAAAEAAKSFDDSKAEIDKEFEEKKSELEPKVLEIYESAPAEIKTLVKQRTDAGVKKNSAEVTKFLDELAKIEFPGSKAVSELATSYGPGLVPAPVLFLLEKVSTFLPAEETPAAAEPEAAAAEETSRGVDVVVAAAEEGKKEEAAPSAPVEATETTAAPVETTEAPAAAAAAEAAKPEEAPKA</sequence>
<reference evidence="2" key="2">
    <citation type="submission" date="2023-04" db="EMBL/GenBank/DDBJ databases">
        <authorList>
            <person name="Bruccoleri R.E."/>
            <person name="Oakeley E.J."/>
            <person name="Faust A.-M."/>
            <person name="Dessus-Babus S."/>
            <person name="Altorfer M."/>
            <person name="Burckhardt D."/>
            <person name="Oertli M."/>
            <person name="Naumann U."/>
            <person name="Petersen F."/>
            <person name="Wong J."/>
        </authorList>
    </citation>
    <scope>NUCLEOTIDE SEQUENCE</scope>
    <source>
        <strain evidence="2">GSM-AAB239-AS_SAM_17_03QT</strain>
        <tissue evidence="2">Leaf</tissue>
    </source>
</reference>
<comment type="caution">
    <text evidence="2">The sequence shown here is derived from an EMBL/GenBank/DDBJ whole genome shotgun (WGS) entry which is preliminary data.</text>
</comment>
<keyword evidence="3" id="KW-1185">Reference proteome</keyword>
<name>A0AAX6DZQ3_IRIPA</name>
<dbReference type="AlphaFoldDB" id="A0AAX6DZQ3"/>
<evidence type="ECO:0000256" key="1">
    <source>
        <dbReference type="SAM" id="MobiDB-lite"/>
    </source>
</evidence>
<feature type="compositionally biased region" description="Low complexity" evidence="1">
    <location>
        <begin position="170"/>
        <end position="199"/>
    </location>
</feature>
<evidence type="ECO:0000313" key="3">
    <source>
        <dbReference type="Proteomes" id="UP001140949"/>
    </source>
</evidence>
<dbReference type="EMBL" id="JANAVB010041017">
    <property type="protein sequence ID" value="KAJ6797179.1"/>
    <property type="molecule type" value="Genomic_DNA"/>
</dbReference>
<organism evidence="2 3">
    <name type="scientific">Iris pallida</name>
    <name type="common">Sweet iris</name>
    <dbReference type="NCBI Taxonomy" id="29817"/>
    <lineage>
        <taxon>Eukaryota</taxon>
        <taxon>Viridiplantae</taxon>
        <taxon>Streptophyta</taxon>
        <taxon>Embryophyta</taxon>
        <taxon>Tracheophyta</taxon>
        <taxon>Spermatophyta</taxon>
        <taxon>Magnoliopsida</taxon>
        <taxon>Liliopsida</taxon>
        <taxon>Asparagales</taxon>
        <taxon>Iridaceae</taxon>
        <taxon>Iridoideae</taxon>
        <taxon>Irideae</taxon>
        <taxon>Iris</taxon>
    </lineage>
</organism>
<dbReference type="GO" id="GO:0005886">
    <property type="term" value="C:plasma membrane"/>
    <property type="evidence" value="ECO:0007669"/>
    <property type="project" value="InterPro"/>
</dbReference>
<dbReference type="InterPro" id="IPR008469">
    <property type="entry name" value="DREPP"/>
</dbReference>